<accession>A0A0A0N6U4</accession>
<dbReference type="InterPro" id="IPR016039">
    <property type="entry name" value="Thiolase-like"/>
</dbReference>
<reference evidence="1 2" key="1">
    <citation type="journal article" date="2018" name="J. Biol. Chem.">
        <title>Discovery of the actinoplanic acid pathway in Streptomyces rapamycinicus reveals a genetically conserved synergism with rapamycin.</title>
        <authorList>
            <person name="Mrak P."/>
            <person name="Krastel P."/>
            <person name="Pivk Lukancic P."/>
            <person name="Tao J."/>
            <person name="Pistorius D."/>
            <person name="Moore C.M."/>
        </authorList>
    </citation>
    <scope>NUCLEOTIDE SEQUENCE [LARGE SCALE GENOMIC DNA]</scope>
    <source>
        <strain evidence="1 2">NRRL 5491</strain>
    </source>
</reference>
<protein>
    <recommendedName>
        <fullName evidence="3">Beta-ketoacyl synthase N-terminal domain-containing protein</fullName>
    </recommendedName>
</protein>
<proteinExistence type="predicted"/>
<dbReference type="HOGENOM" id="CLU_095237_0_0_11"/>
<dbReference type="SUPFAM" id="SSF53901">
    <property type="entry name" value="Thiolase-like"/>
    <property type="match status" value="1"/>
</dbReference>
<dbReference type="KEGG" id="src:M271_02940"/>
<gene>
    <name evidence="1" type="ORF">D3C57_140605</name>
</gene>
<evidence type="ECO:0000313" key="2">
    <source>
        <dbReference type="Proteomes" id="UP000281594"/>
    </source>
</evidence>
<dbReference type="RefSeq" id="WP_020865620.1">
    <property type="nucleotide sequence ID" value="NC_022785.1"/>
</dbReference>
<dbReference type="AlphaFoldDB" id="A0A0A0N6U4"/>
<dbReference type="EMBL" id="QYCY01000002">
    <property type="protein sequence ID" value="RLV75665.1"/>
    <property type="molecule type" value="Genomic_DNA"/>
</dbReference>
<dbReference type="STRING" id="1343740.M271_02940"/>
<dbReference type="Gene3D" id="3.40.47.10">
    <property type="match status" value="1"/>
</dbReference>
<organism evidence="1 2">
    <name type="scientific">Streptomyces rapamycinicus (strain ATCC 29253 / DSM 41530 / NRRL 5491 / AYB-994)</name>
    <name type="common">Streptomyces hygroscopicus (strain ATCC 29253)</name>
    <dbReference type="NCBI Taxonomy" id="1343740"/>
    <lineage>
        <taxon>Bacteria</taxon>
        <taxon>Bacillati</taxon>
        <taxon>Actinomycetota</taxon>
        <taxon>Actinomycetes</taxon>
        <taxon>Kitasatosporales</taxon>
        <taxon>Streptomycetaceae</taxon>
        <taxon>Streptomyces</taxon>
        <taxon>Streptomyces violaceusniger group</taxon>
    </lineage>
</organism>
<dbReference type="eggNOG" id="COG0304">
    <property type="taxonomic scope" value="Bacteria"/>
</dbReference>
<dbReference type="GO" id="GO:0016747">
    <property type="term" value="F:acyltransferase activity, transferring groups other than amino-acyl groups"/>
    <property type="evidence" value="ECO:0007669"/>
    <property type="project" value="UniProtKB-ARBA"/>
</dbReference>
<dbReference type="Proteomes" id="UP000281594">
    <property type="component" value="Unassembled WGS sequence"/>
</dbReference>
<evidence type="ECO:0008006" key="3">
    <source>
        <dbReference type="Google" id="ProtNLM"/>
    </source>
</evidence>
<evidence type="ECO:0000313" key="1">
    <source>
        <dbReference type="EMBL" id="RLV75665.1"/>
    </source>
</evidence>
<name>A0A0A0N6U4_STRRN</name>
<sequence>MIAAMSGPSAPPVAGFVESAFNPMVYQAVERCLTARPGDGARTAMALASTMGDAATLDLGSRLLVAGQVHNPLLFMQSTANAVLGRLSREFAITGPLLCLSTVADPADELLAAAELLLEDEELDRVVLIGVELTGSERTTAAYRELRTGPPAADLAVALVLDRDDPLPRPPSDIPPTPSGEYGTLRGLVELAARIQGTSQSCCQAAPVTGGEA</sequence>
<comment type="caution">
    <text evidence="1">The sequence shown here is derived from an EMBL/GenBank/DDBJ whole genome shotgun (WGS) entry which is preliminary data.</text>
</comment>